<dbReference type="InterPro" id="IPR039426">
    <property type="entry name" value="TonB-dep_rcpt-like"/>
</dbReference>
<dbReference type="InterPro" id="IPR037066">
    <property type="entry name" value="Plug_dom_sf"/>
</dbReference>
<comment type="similarity">
    <text evidence="10 11">Belongs to the TonB-dependent receptor family.</text>
</comment>
<keyword evidence="16" id="KW-1185">Reference proteome</keyword>
<dbReference type="GO" id="GO:0015344">
    <property type="term" value="F:siderophore uptake transmembrane transporter activity"/>
    <property type="evidence" value="ECO:0007669"/>
    <property type="project" value="TreeGrafter"/>
</dbReference>
<evidence type="ECO:0000256" key="11">
    <source>
        <dbReference type="RuleBase" id="RU003357"/>
    </source>
</evidence>
<dbReference type="InterPro" id="IPR012910">
    <property type="entry name" value="Plug_dom"/>
</dbReference>
<dbReference type="Pfam" id="PF00593">
    <property type="entry name" value="TonB_dep_Rec_b-barrel"/>
    <property type="match status" value="1"/>
</dbReference>
<dbReference type="GO" id="GO:0009279">
    <property type="term" value="C:cell outer membrane"/>
    <property type="evidence" value="ECO:0007669"/>
    <property type="project" value="UniProtKB-SubCell"/>
</dbReference>
<dbReference type="Pfam" id="PF07715">
    <property type="entry name" value="Plug"/>
    <property type="match status" value="1"/>
</dbReference>
<evidence type="ECO:0000256" key="7">
    <source>
        <dbReference type="ARBA" id="ARBA00023136"/>
    </source>
</evidence>
<dbReference type="RefSeq" id="WP_142532226.1">
    <property type="nucleotide sequence ID" value="NZ_FXTB01000001.1"/>
</dbReference>
<evidence type="ECO:0000256" key="2">
    <source>
        <dbReference type="ARBA" id="ARBA00022448"/>
    </source>
</evidence>
<gene>
    <name evidence="15" type="ORF">SAMN06265379_101907</name>
</gene>
<dbReference type="SUPFAM" id="SSF56935">
    <property type="entry name" value="Porins"/>
    <property type="match status" value="1"/>
</dbReference>
<evidence type="ECO:0000313" key="16">
    <source>
        <dbReference type="Proteomes" id="UP000319040"/>
    </source>
</evidence>
<comment type="subcellular location">
    <subcellularLocation>
        <location evidence="1 10">Cell outer membrane</location>
        <topology evidence="1 10">Multi-pass membrane protein</topology>
    </subcellularLocation>
</comment>
<dbReference type="Gene3D" id="2.40.170.20">
    <property type="entry name" value="TonB-dependent receptor, beta-barrel domain"/>
    <property type="match status" value="1"/>
</dbReference>
<evidence type="ECO:0000313" key="15">
    <source>
        <dbReference type="EMBL" id="SMO45918.1"/>
    </source>
</evidence>
<feature type="domain" description="TonB-dependent receptor-like beta-barrel" evidence="13">
    <location>
        <begin position="309"/>
        <end position="779"/>
    </location>
</feature>
<keyword evidence="5 12" id="KW-0732">Signal</keyword>
<dbReference type="EMBL" id="FXTB01000001">
    <property type="protein sequence ID" value="SMO45918.1"/>
    <property type="molecule type" value="Genomic_DNA"/>
</dbReference>
<dbReference type="GO" id="GO:0044718">
    <property type="term" value="P:siderophore transmembrane transport"/>
    <property type="evidence" value="ECO:0007669"/>
    <property type="project" value="TreeGrafter"/>
</dbReference>
<evidence type="ECO:0000256" key="9">
    <source>
        <dbReference type="ARBA" id="ARBA00023237"/>
    </source>
</evidence>
<dbReference type="InterPro" id="IPR036942">
    <property type="entry name" value="Beta-barrel_TonB_sf"/>
</dbReference>
<dbReference type="Proteomes" id="UP000319040">
    <property type="component" value="Unassembled WGS sequence"/>
</dbReference>
<feature type="signal peptide" evidence="12">
    <location>
        <begin position="1"/>
        <end position="23"/>
    </location>
</feature>
<name>A0A521BFN7_SACCC</name>
<feature type="chain" id="PRO_5021997588" evidence="12">
    <location>
        <begin position="24"/>
        <end position="805"/>
    </location>
</feature>
<proteinExistence type="inferred from homology"/>
<dbReference type="OrthoDB" id="1109239at2"/>
<dbReference type="Gene3D" id="2.170.130.10">
    <property type="entry name" value="TonB-dependent receptor, plug domain"/>
    <property type="match status" value="1"/>
</dbReference>
<dbReference type="PROSITE" id="PS52016">
    <property type="entry name" value="TONB_DEPENDENT_REC_3"/>
    <property type="match status" value="1"/>
</dbReference>
<evidence type="ECO:0000256" key="5">
    <source>
        <dbReference type="ARBA" id="ARBA00022729"/>
    </source>
</evidence>
<sequence>MLQKKYIIVFLFGLIALSGAAQQSPKNIDLITREEVLEMSMDDLLSYDLADVIKLMELVGASSMEDLYELLLNKDVTSASKSAESVFDSPLSTTVLTYDEINASGATSIEEALRLVPGVIVREKTNGNYDVHIRGGQNMPMNNVLLYAENTTTLVMIDGRPVFNYGMGGILWETLPVSLGELDRIEVVRGPSSALYGPNAVNGVINLITKDITQDTPLVSANFQGGTQSTYIGDFSISKKLNDKISAGFSTSYEQRDRNTDEVYALYDDKFLSLADYQQRRIAEGWSSEDIYEMIEEPNRAKEKMGVNAYIYFAANTKLNFNLSGGYLESEAMTSTIGDTPTPYNVRNAQGYFINLAGKIYGFNLQASLNNIEQDLSKGIKGWKQDTEQYNVHLDYLFKWDKFSFRPGLSYQSVYYDDREHIDFIGQGFVNGREALRNYAVSGRLDYNPTEKIRLVAALRAEKYEVPDKIIPSYQFISSYKINENNLLRAVYSRANQSTFVVDAYSSYIWSSEGLSSPEYIHFMGNPDPSMMTMDMLEIGFRTRPTRKILIDIEAFYNKAKDYSALMPDSMRTVVYSDPTTIAPVTSVYESYRPLDLKSKQYGLSISADMVLSEKLILKAHMTYQKSTVDNFQDANMFDIANRQGNAYIPGMTDDIMQYITYVQSGGTMGSNIPPQPSYSSAIQPDPSTFKDDVDNEAIPSFWGSVALTYKPTAKLSVNAQAYYYDKYNLYTMYDAQESRLALGNLNYTGSMEAKFLLNAKVSYKVNDKVNLFVNGRNILNNDKQEYIFMDNIGSLYFAGFNVSF</sequence>
<keyword evidence="4 10" id="KW-0812">Transmembrane</keyword>
<evidence type="ECO:0000256" key="12">
    <source>
        <dbReference type="SAM" id="SignalP"/>
    </source>
</evidence>
<reference evidence="15 16" key="1">
    <citation type="submission" date="2017-05" db="EMBL/GenBank/DDBJ databases">
        <authorList>
            <person name="Varghese N."/>
            <person name="Submissions S."/>
        </authorList>
    </citation>
    <scope>NUCLEOTIDE SEQUENCE [LARGE SCALE GENOMIC DNA]</scope>
    <source>
        <strain evidence="15 16">DSM 27040</strain>
    </source>
</reference>
<keyword evidence="8" id="KW-0675">Receptor</keyword>
<evidence type="ECO:0000256" key="8">
    <source>
        <dbReference type="ARBA" id="ARBA00023170"/>
    </source>
</evidence>
<dbReference type="InterPro" id="IPR000531">
    <property type="entry name" value="Beta-barrel_TonB"/>
</dbReference>
<evidence type="ECO:0000259" key="13">
    <source>
        <dbReference type="Pfam" id="PF00593"/>
    </source>
</evidence>
<keyword evidence="2 10" id="KW-0813">Transport</keyword>
<evidence type="ECO:0000256" key="4">
    <source>
        <dbReference type="ARBA" id="ARBA00022692"/>
    </source>
</evidence>
<keyword evidence="9 10" id="KW-0998">Cell outer membrane</keyword>
<organism evidence="15 16">
    <name type="scientific">Saccharicrinis carchari</name>
    <dbReference type="NCBI Taxonomy" id="1168039"/>
    <lineage>
        <taxon>Bacteria</taxon>
        <taxon>Pseudomonadati</taxon>
        <taxon>Bacteroidota</taxon>
        <taxon>Bacteroidia</taxon>
        <taxon>Marinilabiliales</taxon>
        <taxon>Marinilabiliaceae</taxon>
        <taxon>Saccharicrinis</taxon>
    </lineage>
</organism>
<feature type="domain" description="TonB-dependent receptor plug" evidence="14">
    <location>
        <begin position="87"/>
        <end position="204"/>
    </location>
</feature>
<protein>
    <submittedName>
        <fullName evidence="15">Iron complex outermembrane recepter protein</fullName>
    </submittedName>
</protein>
<keyword evidence="6 11" id="KW-0798">TonB box</keyword>
<evidence type="ECO:0000256" key="1">
    <source>
        <dbReference type="ARBA" id="ARBA00004571"/>
    </source>
</evidence>
<evidence type="ECO:0000256" key="6">
    <source>
        <dbReference type="ARBA" id="ARBA00023077"/>
    </source>
</evidence>
<dbReference type="AlphaFoldDB" id="A0A521BFN7"/>
<dbReference type="PANTHER" id="PTHR30069:SF29">
    <property type="entry name" value="HEMOGLOBIN AND HEMOGLOBIN-HAPTOGLOBIN-BINDING PROTEIN 1-RELATED"/>
    <property type="match status" value="1"/>
</dbReference>
<keyword evidence="3 10" id="KW-1134">Transmembrane beta strand</keyword>
<accession>A0A521BFN7</accession>
<dbReference type="PANTHER" id="PTHR30069">
    <property type="entry name" value="TONB-DEPENDENT OUTER MEMBRANE RECEPTOR"/>
    <property type="match status" value="1"/>
</dbReference>
<evidence type="ECO:0000256" key="10">
    <source>
        <dbReference type="PROSITE-ProRule" id="PRU01360"/>
    </source>
</evidence>
<keyword evidence="7 10" id="KW-0472">Membrane</keyword>
<evidence type="ECO:0000256" key="3">
    <source>
        <dbReference type="ARBA" id="ARBA00022452"/>
    </source>
</evidence>
<evidence type="ECO:0000259" key="14">
    <source>
        <dbReference type="Pfam" id="PF07715"/>
    </source>
</evidence>